<dbReference type="InterPro" id="IPR045570">
    <property type="entry name" value="Metalloprtase-TldD/E_cen_dom"/>
</dbReference>
<keyword evidence="4" id="KW-0482">Metalloprotease</keyword>
<dbReference type="STRING" id="142842.SAMN02745118_00717"/>
<name>A0A1T4KD08_9FIRM</name>
<evidence type="ECO:0000313" key="8">
    <source>
        <dbReference type="EMBL" id="SJZ40225.1"/>
    </source>
</evidence>
<evidence type="ECO:0000256" key="4">
    <source>
        <dbReference type="ARBA" id="ARBA00023049"/>
    </source>
</evidence>
<evidence type="ECO:0000259" key="7">
    <source>
        <dbReference type="Pfam" id="PF19290"/>
    </source>
</evidence>
<dbReference type="Pfam" id="PF01523">
    <property type="entry name" value="PmbA_TldD_1st"/>
    <property type="match status" value="1"/>
</dbReference>
<dbReference type="Gene3D" id="3.30.2290.10">
    <property type="entry name" value="PmbA/TldD superfamily"/>
    <property type="match status" value="1"/>
</dbReference>
<protein>
    <recommendedName>
        <fullName evidence="10">TldD protein</fullName>
    </recommendedName>
</protein>
<evidence type="ECO:0000256" key="3">
    <source>
        <dbReference type="ARBA" id="ARBA00022801"/>
    </source>
</evidence>
<evidence type="ECO:0000256" key="1">
    <source>
        <dbReference type="ARBA" id="ARBA00005836"/>
    </source>
</evidence>
<dbReference type="InterPro" id="IPR045569">
    <property type="entry name" value="Metalloprtase-TldD/E_C"/>
</dbReference>
<dbReference type="InterPro" id="IPR035068">
    <property type="entry name" value="TldD/PmbA_N"/>
</dbReference>
<dbReference type="InterPro" id="IPR025502">
    <property type="entry name" value="TldD"/>
</dbReference>
<dbReference type="FunFam" id="3.30.2290.10:FF:000003">
    <property type="entry name" value="Zinc-dependent protease, TldD/PmbA family"/>
    <property type="match status" value="1"/>
</dbReference>
<gene>
    <name evidence="8" type="ORF">SAMN02745118_00717</name>
</gene>
<feature type="domain" description="Metalloprotease TldD/E central" evidence="7">
    <location>
        <begin position="112"/>
        <end position="220"/>
    </location>
</feature>
<sequence>MVLNTETINKVLKAALNKGGEFAELFFEKKIINQFSMESSKLERVKTGYDLGVGIRVINGDQVSYAYTDDVALNALLETAKVAGAASKYHENVTINNLKLNKYDSPHQIKIRPEEVDKLKKKAILETVDKAARGVDERIQQIMASYVDYAQQVQIANSQGLFVEDERVRTRLMVNAVASDGKGIQTGRETPGKHAGFELFDEYPPEEMGKSAANKAITMLEARPAPSARMPVVVNHGFGGVLFHEACGHGLEADAIQKGSSVYAGRVGEKVANEKVTAIDDATITNEWGSFVVDDEGNPAEETVLIKDGKLTDYMYDFKAAKKADRKSTGNGRRQSYRHQPIPRMTNTFIAPGDSTPEEIIGSVDKGLYAKSLSGGQVEPATGDYTFTVAEGYLIENGKITEPVRGATLVGNGPDSLHRITMVGNDLKQAPGMCGKEGQSVPTAVGQPTLLIEEVTVGGTEMEGE</sequence>
<feature type="domain" description="Metalloprotease TldD/E N-terminal" evidence="5">
    <location>
        <begin position="23"/>
        <end position="86"/>
    </location>
</feature>
<evidence type="ECO:0000259" key="6">
    <source>
        <dbReference type="Pfam" id="PF19289"/>
    </source>
</evidence>
<feature type="domain" description="Metalloprotease TldD/E C-terminal" evidence="6">
    <location>
        <begin position="228"/>
        <end position="459"/>
    </location>
</feature>
<evidence type="ECO:0000313" key="9">
    <source>
        <dbReference type="Proteomes" id="UP000190625"/>
    </source>
</evidence>
<comment type="similarity">
    <text evidence="1">Belongs to the peptidase U62 family.</text>
</comment>
<dbReference type="Proteomes" id="UP000190625">
    <property type="component" value="Unassembled WGS sequence"/>
</dbReference>
<dbReference type="GO" id="GO:0005829">
    <property type="term" value="C:cytosol"/>
    <property type="evidence" value="ECO:0007669"/>
    <property type="project" value="TreeGrafter"/>
</dbReference>
<dbReference type="PANTHER" id="PTHR30624">
    <property type="entry name" value="UNCHARACTERIZED PROTEIN TLDD AND PMBA"/>
    <property type="match status" value="1"/>
</dbReference>
<dbReference type="AlphaFoldDB" id="A0A1T4KD08"/>
<accession>A0A1T4KD08</accession>
<dbReference type="GO" id="GO:0006508">
    <property type="term" value="P:proteolysis"/>
    <property type="evidence" value="ECO:0007669"/>
    <property type="project" value="UniProtKB-KW"/>
</dbReference>
<dbReference type="Pfam" id="PF19290">
    <property type="entry name" value="PmbA_TldD_2nd"/>
    <property type="match status" value="1"/>
</dbReference>
<dbReference type="PIRSF" id="PIRSF004919">
    <property type="entry name" value="TldD"/>
    <property type="match status" value="1"/>
</dbReference>
<organism evidence="8 9">
    <name type="scientific">Selenihalanaerobacter shriftii</name>
    <dbReference type="NCBI Taxonomy" id="142842"/>
    <lineage>
        <taxon>Bacteria</taxon>
        <taxon>Bacillati</taxon>
        <taxon>Bacillota</taxon>
        <taxon>Clostridia</taxon>
        <taxon>Halanaerobiales</taxon>
        <taxon>Halobacteroidaceae</taxon>
        <taxon>Selenihalanaerobacter</taxon>
    </lineage>
</organism>
<keyword evidence="2" id="KW-0645">Protease</keyword>
<keyword evidence="3" id="KW-0378">Hydrolase</keyword>
<dbReference type="EMBL" id="FUWM01000006">
    <property type="protein sequence ID" value="SJZ40225.1"/>
    <property type="molecule type" value="Genomic_DNA"/>
</dbReference>
<keyword evidence="9" id="KW-1185">Reference proteome</keyword>
<dbReference type="InterPro" id="IPR002510">
    <property type="entry name" value="Metalloprtase-TldD/E_N"/>
</dbReference>
<reference evidence="9" key="1">
    <citation type="submission" date="2017-02" db="EMBL/GenBank/DDBJ databases">
        <authorList>
            <person name="Varghese N."/>
            <person name="Submissions S."/>
        </authorList>
    </citation>
    <scope>NUCLEOTIDE SEQUENCE [LARGE SCALE GENOMIC DNA]</scope>
    <source>
        <strain evidence="9">ATCC BAA-73</strain>
    </source>
</reference>
<dbReference type="InterPro" id="IPR051463">
    <property type="entry name" value="Peptidase_U62_metallo"/>
</dbReference>
<proteinExistence type="inferred from homology"/>
<evidence type="ECO:0000259" key="5">
    <source>
        <dbReference type="Pfam" id="PF01523"/>
    </source>
</evidence>
<dbReference type="InterPro" id="IPR036059">
    <property type="entry name" value="TldD/PmbA_sf"/>
</dbReference>
<dbReference type="GO" id="GO:0008237">
    <property type="term" value="F:metallopeptidase activity"/>
    <property type="evidence" value="ECO:0007669"/>
    <property type="project" value="UniProtKB-KW"/>
</dbReference>
<evidence type="ECO:0000256" key="2">
    <source>
        <dbReference type="ARBA" id="ARBA00022670"/>
    </source>
</evidence>
<evidence type="ECO:0008006" key="10">
    <source>
        <dbReference type="Google" id="ProtNLM"/>
    </source>
</evidence>
<dbReference type="SUPFAM" id="SSF111283">
    <property type="entry name" value="Putative modulator of DNA gyrase, PmbA/TldD"/>
    <property type="match status" value="1"/>
</dbReference>
<dbReference type="PANTHER" id="PTHR30624:SF4">
    <property type="entry name" value="METALLOPROTEASE TLDD"/>
    <property type="match status" value="1"/>
</dbReference>
<dbReference type="RefSeq" id="WP_234983884.1">
    <property type="nucleotide sequence ID" value="NZ_FUWM01000006.1"/>
</dbReference>
<dbReference type="Pfam" id="PF19289">
    <property type="entry name" value="PmbA_TldD_3rd"/>
    <property type="match status" value="1"/>
</dbReference>